<dbReference type="InterPro" id="IPR025587">
    <property type="entry name" value="DUF4351"/>
</dbReference>
<sequence>MQQGMQQGGAAILLRLIERRFGPPSDQVRERISQADPKTLLQWSDRILEAKSLDEVLH</sequence>
<reference evidence="2 3" key="1">
    <citation type="journal article" date="2020" name="Microorganisms">
        <title>Osmotic Adaptation and Compatible Solute Biosynthesis of Phototrophic Bacteria as Revealed from Genome Analyses.</title>
        <authorList>
            <person name="Imhoff J.F."/>
            <person name="Rahn T."/>
            <person name="Kunzel S."/>
            <person name="Keller A."/>
            <person name="Neulinger S.C."/>
        </authorList>
    </citation>
    <scope>NUCLEOTIDE SEQUENCE [LARGE SCALE GENOMIC DNA]</scope>
    <source>
        <strain evidence="2 3">DSM 21303</strain>
    </source>
</reference>
<protein>
    <submittedName>
        <fullName evidence="2">Transposase</fullName>
    </submittedName>
</protein>
<dbReference type="Proteomes" id="UP001138802">
    <property type="component" value="Unassembled WGS sequence"/>
</dbReference>
<evidence type="ECO:0000313" key="3">
    <source>
        <dbReference type="Proteomes" id="UP001138802"/>
    </source>
</evidence>
<evidence type="ECO:0000313" key="2">
    <source>
        <dbReference type="EMBL" id="MBK1646917.1"/>
    </source>
</evidence>
<dbReference type="AlphaFoldDB" id="A0A9X0WLF8"/>
<dbReference type="Pfam" id="PF14261">
    <property type="entry name" value="DUF4351"/>
    <property type="match status" value="1"/>
</dbReference>
<name>A0A9X0WLF8_9GAMM</name>
<dbReference type="PANTHER" id="PTHR35586:SF1">
    <property type="entry name" value="SLL1691 PROTEIN"/>
    <property type="match status" value="1"/>
</dbReference>
<keyword evidence="3" id="KW-1185">Reference proteome</keyword>
<evidence type="ECO:0000259" key="1">
    <source>
        <dbReference type="Pfam" id="PF14261"/>
    </source>
</evidence>
<comment type="caution">
    <text evidence="2">The sequence shown here is derived from an EMBL/GenBank/DDBJ whole genome shotgun (WGS) entry which is preliminary data.</text>
</comment>
<organism evidence="2 3">
    <name type="scientific">Thiocapsa imhoffii</name>
    <dbReference type="NCBI Taxonomy" id="382777"/>
    <lineage>
        <taxon>Bacteria</taxon>
        <taxon>Pseudomonadati</taxon>
        <taxon>Pseudomonadota</taxon>
        <taxon>Gammaproteobacteria</taxon>
        <taxon>Chromatiales</taxon>
        <taxon>Chromatiaceae</taxon>
        <taxon>Thiocapsa</taxon>
    </lineage>
</organism>
<dbReference type="EMBL" id="NRSD01000051">
    <property type="protein sequence ID" value="MBK1646917.1"/>
    <property type="molecule type" value="Genomic_DNA"/>
</dbReference>
<dbReference type="PANTHER" id="PTHR35586">
    <property type="entry name" value="SLL1691 PROTEIN"/>
    <property type="match status" value="1"/>
</dbReference>
<accession>A0A9X0WLF8</accession>
<feature type="domain" description="DUF4351" evidence="1">
    <location>
        <begin position="2"/>
        <end position="55"/>
    </location>
</feature>
<proteinExistence type="predicted"/>
<gene>
    <name evidence="2" type="ORF">CKO25_20280</name>
</gene>